<dbReference type="PANTHER" id="PTHR23416">
    <property type="entry name" value="SIALIC ACID SYNTHASE-RELATED"/>
    <property type="match status" value="1"/>
</dbReference>
<dbReference type="InterPro" id="IPR018357">
    <property type="entry name" value="Hexapep_transf_CS"/>
</dbReference>
<protein>
    <submittedName>
        <fullName evidence="3">Acetyltransferase (Isoleucine patch superfamily)</fullName>
    </submittedName>
</protein>
<evidence type="ECO:0000256" key="1">
    <source>
        <dbReference type="ARBA" id="ARBA00022679"/>
    </source>
</evidence>
<dbReference type="InterPro" id="IPR001451">
    <property type="entry name" value="Hexapep"/>
</dbReference>
<dbReference type="STRING" id="1120920.SAMN03080599_00046"/>
<dbReference type="Proteomes" id="UP000199208">
    <property type="component" value="Unassembled WGS sequence"/>
</dbReference>
<dbReference type="PROSITE" id="PS00101">
    <property type="entry name" value="HEXAPEP_TRANSFERASES"/>
    <property type="match status" value="1"/>
</dbReference>
<dbReference type="GO" id="GO:0016740">
    <property type="term" value="F:transferase activity"/>
    <property type="evidence" value="ECO:0007669"/>
    <property type="project" value="UniProtKB-KW"/>
</dbReference>
<dbReference type="EMBL" id="FMWL01000001">
    <property type="protein sequence ID" value="SCZ76056.1"/>
    <property type="molecule type" value="Genomic_DNA"/>
</dbReference>
<dbReference type="InterPro" id="IPR011004">
    <property type="entry name" value="Trimer_LpxA-like_sf"/>
</dbReference>
<name>A0A1G5RQ23_9FIRM</name>
<evidence type="ECO:0000256" key="2">
    <source>
        <dbReference type="ARBA" id="ARBA00022737"/>
    </source>
</evidence>
<dbReference type="Gene3D" id="2.160.10.10">
    <property type="entry name" value="Hexapeptide repeat proteins"/>
    <property type="match status" value="1"/>
</dbReference>
<reference evidence="3 4" key="1">
    <citation type="submission" date="2016-10" db="EMBL/GenBank/DDBJ databases">
        <authorList>
            <person name="de Groot N.N."/>
        </authorList>
    </citation>
    <scope>NUCLEOTIDE SEQUENCE [LARGE SCALE GENOMIC DNA]</scope>
    <source>
        <strain evidence="3 4">DSM 2784</strain>
    </source>
</reference>
<dbReference type="CDD" id="cd04647">
    <property type="entry name" value="LbH_MAT_like"/>
    <property type="match status" value="1"/>
</dbReference>
<dbReference type="RefSeq" id="WP_278278102.1">
    <property type="nucleotide sequence ID" value="NZ_FMWL01000001.1"/>
</dbReference>
<proteinExistence type="predicted"/>
<dbReference type="Pfam" id="PF00132">
    <property type="entry name" value="Hexapep"/>
    <property type="match status" value="1"/>
</dbReference>
<dbReference type="PANTHER" id="PTHR23416:SF78">
    <property type="entry name" value="LIPOPOLYSACCHARIDE BIOSYNTHESIS O-ACETYL TRANSFERASE WBBJ-RELATED"/>
    <property type="match status" value="1"/>
</dbReference>
<sequence>MKLSKALRLSVAKTMYFNHKLGLQGMHLLIARDSLVKIKKTSRVYIENGRVELGFDFLNRGRTSIKMGNDAQLVVRGCASICNGCRITIENGGKLVIGAEVFINENTRITVYREVRIGQGCWISWDVNIIDTDFHSIFENGKEKLKEDRIVIGNHVWIGAKAMILKGVTIGDGAIVGAGAVVTKDVPSKCIVAGNPARIIKENAEWRI</sequence>
<evidence type="ECO:0000313" key="3">
    <source>
        <dbReference type="EMBL" id="SCZ76056.1"/>
    </source>
</evidence>
<evidence type="ECO:0000313" key="4">
    <source>
        <dbReference type="Proteomes" id="UP000199208"/>
    </source>
</evidence>
<dbReference type="SUPFAM" id="SSF51161">
    <property type="entry name" value="Trimeric LpxA-like enzymes"/>
    <property type="match status" value="1"/>
</dbReference>
<dbReference type="InterPro" id="IPR051159">
    <property type="entry name" value="Hexapeptide_acetyltransf"/>
</dbReference>
<keyword evidence="2" id="KW-0677">Repeat</keyword>
<keyword evidence="1 3" id="KW-0808">Transferase</keyword>
<accession>A0A1G5RQ23</accession>
<organism evidence="3 4">
    <name type="scientific">Acidaminobacter hydrogenoformans DSM 2784</name>
    <dbReference type="NCBI Taxonomy" id="1120920"/>
    <lineage>
        <taxon>Bacteria</taxon>
        <taxon>Bacillati</taxon>
        <taxon>Bacillota</taxon>
        <taxon>Clostridia</taxon>
        <taxon>Peptostreptococcales</taxon>
        <taxon>Acidaminobacteraceae</taxon>
        <taxon>Acidaminobacter</taxon>
    </lineage>
</organism>
<keyword evidence="4" id="KW-1185">Reference proteome</keyword>
<gene>
    <name evidence="3" type="ORF">SAMN03080599_00046</name>
</gene>
<dbReference type="AlphaFoldDB" id="A0A1G5RQ23"/>